<accession>A0ABQ0K2M3</accession>
<proteinExistence type="predicted"/>
<dbReference type="RefSeq" id="WP_052564950.1">
    <property type="nucleotide sequence ID" value="NZ_BAFN01000001.1"/>
</dbReference>
<sequence>MRIIIAIECKGDEPETELSRVLNEVAEKISGEDLTPGEYLLKEDNGDVTGKMFIEDTEGFLTDEGYKALANTIKKQRQHYASELPISDEL</sequence>
<protein>
    <submittedName>
        <fullName evidence="1">Uncharacterized protein</fullName>
    </submittedName>
</protein>
<organism evidence="1 2">
    <name type="scientific">Candidatus Brocadia sinica JPN1</name>
    <dbReference type="NCBI Taxonomy" id="1197129"/>
    <lineage>
        <taxon>Bacteria</taxon>
        <taxon>Pseudomonadati</taxon>
        <taxon>Planctomycetota</taxon>
        <taxon>Candidatus Brocadiia</taxon>
        <taxon>Candidatus Brocadiales</taxon>
        <taxon>Candidatus Brocadiaceae</taxon>
        <taxon>Candidatus Brocadia</taxon>
    </lineage>
</organism>
<comment type="caution">
    <text evidence="1">The sequence shown here is derived from an EMBL/GenBank/DDBJ whole genome shotgun (WGS) entry which is preliminary data.</text>
</comment>
<dbReference type="Proteomes" id="UP000032309">
    <property type="component" value="Unassembled WGS sequence"/>
</dbReference>
<evidence type="ECO:0000313" key="1">
    <source>
        <dbReference type="EMBL" id="GAN35007.1"/>
    </source>
</evidence>
<reference evidence="2" key="1">
    <citation type="journal article" date="2015" name="Genome Announc.">
        <title>Draft Genome Sequence of an Anaerobic Ammonium-Oxidizing Bacterium, "Candidatus Brocadia sinica".</title>
        <authorList>
            <person name="Oshiki M."/>
            <person name="Shinyako-Hata K."/>
            <person name="Satoh H."/>
            <person name="Okabe S."/>
        </authorList>
    </citation>
    <scope>NUCLEOTIDE SEQUENCE [LARGE SCALE GENOMIC DNA]</scope>
    <source>
        <strain evidence="2">JPN1</strain>
    </source>
</reference>
<name>A0ABQ0K2M3_9BACT</name>
<evidence type="ECO:0000313" key="2">
    <source>
        <dbReference type="Proteomes" id="UP000032309"/>
    </source>
</evidence>
<keyword evidence="2" id="KW-1185">Reference proteome</keyword>
<dbReference type="EMBL" id="BAFN01000001">
    <property type="protein sequence ID" value="GAN35007.1"/>
    <property type="molecule type" value="Genomic_DNA"/>
</dbReference>
<gene>
    <name evidence="1" type="ORF">BROSI_A3553</name>
</gene>